<evidence type="ECO:0000256" key="10">
    <source>
        <dbReference type="ARBA" id="ARBA00048567"/>
    </source>
</evidence>
<comment type="caution">
    <text evidence="11">Lacks conserved residue(s) required for the propagation of feature annotation.</text>
</comment>
<comment type="catalytic activity">
    <reaction evidence="10 11">
        <text>shikimate + ATP = 3-phosphoshikimate + ADP + H(+)</text>
        <dbReference type="Rhea" id="RHEA:13121"/>
        <dbReference type="ChEBI" id="CHEBI:15378"/>
        <dbReference type="ChEBI" id="CHEBI:30616"/>
        <dbReference type="ChEBI" id="CHEBI:36208"/>
        <dbReference type="ChEBI" id="CHEBI:145989"/>
        <dbReference type="ChEBI" id="CHEBI:456216"/>
        <dbReference type="EC" id="2.7.1.71"/>
    </reaction>
</comment>
<accession>A0ABY8ST56</accession>
<evidence type="ECO:0000256" key="6">
    <source>
        <dbReference type="ARBA" id="ARBA00022741"/>
    </source>
</evidence>
<keyword evidence="6 11" id="KW-0547">Nucleotide-binding</keyword>
<feature type="binding site" evidence="11">
    <location>
        <position position="179"/>
    </location>
    <ligand>
        <name>substrate</name>
    </ligand>
</feature>
<dbReference type="PANTHER" id="PTHR21087">
    <property type="entry name" value="SHIKIMATE KINASE"/>
    <property type="match status" value="1"/>
</dbReference>
<dbReference type="EC" id="2.7.1.71" evidence="3 11"/>
<comment type="similarity">
    <text evidence="2 11">Belongs to the shikimate kinase family.</text>
</comment>
<dbReference type="InterPro" id="IPR000623">
    <property type="entry name" value="Shikimate_kinase/TSH1"/>
</dbReference>
<evidence type="ECO:0000256" key="3">
    <source>
        <dbReference type="ARBA" id="ARBA00012154"/>
    </source>
</evidence>
<organism evidence="12 13">
    <name type="scientific">Comamonas resistens</name>
    <dbReference type="NCBI Taxonomy" id="3046670"/>
    <lineage>
        <taxon>Bacteria</taxon>
        <taxon>Pseudomonadati</taxon>
        <taxon>Pseudomonadota</taxon>
        <taxon>Betaproteobacteria</taxon>
        <taxon>Burkholderiales</taxon>
        <taxon>Comamonadaceae</taxon>
        <taxon>Comamonas</taxon>
    </lineage>
</organism>
<keyword evidence="7 11" id="KW-0418">Kinase</keyword>
<gene>
    <name evidence="11" type="primary">aroK</name>
    <name evidence="12" type="ORF">QMY55_03590</name>
</gene>
<dbReference type="InterPro" id="IPR023000">
    <property type="entry name" value="Shikimate_kinase_CS"/>
</dbReference>
<evidence type="ECO:0000256" key="5">
    <source>
        <dbReference type="ARBA" id="ARBA00022679"/>
    </source>
</evidence>
<proteinExistence type="inferred from homology"/>
<evidence type="ECO:0000256" key="2">
    <source>
        <dbReference type="ARBA" id="ARBA00006997"/>
    </source>
</evidence>
<dbReference type="InterPro" id="IPR031322">
    <property type="entry name" value="Shikimate/glucono_kinase"/>
</dbReference>
<dbReference type="CDD" id="cd00464">
    <property type="entry name" value="SK"/>
    <property type="match status" value="1"/>
</dbReference>
<evidence type="ECO:0000256" key="11">
    <source>
        <dbReference type="HAMAP-Rule" id="MF_00109"/>
    </source>
</evidence>
<feature type="binding site" evidence="11">
    <location>
        <position position="75"/>
    </location>
    <ligand>
        <name>substrate</name>
    </ligand>
</feature>
<evidence type="ECO:0000256" key="1">
    <source>
        <dbReference type="ARBA" id="ARBA00004842"/>
    </source>
</evidence>
<dbReference type="HAMAP" id="MF_00109">
    <property type="entry name" value="Shikimate_kinase"/>
    <property type="match status" value="1"/>
</dbReference>
<evidence type="ECO:0000256" key="7">
    <source>
        <dbReference type="ARBA" id="ARBA00022777"/>
    </source>
</evidence>
<keyword evidence="11" id="KW-0460">Magnesium</keyword>
<keyword evidence="8 11" id="KW-0067">ATP-binding</keyword>
<dbReference type="Proteomes" id="UP001240697">
    <property type="component" value="Chromosome"/>
</dbReference>
<keyword evidence="4 11" id="KW-0028">Amino-acid biosynthesis</keyword>
<dbReference type="PROSITE" id="PS01128">
    <property type="entry name" value="SHIKIMATE_KINASE"/>
    <property type="match status" value="1"/>
</dbReference>
<keyword evidence="11" id="KW-0963">Cytoplasm</keyword>
<feature type="binding site" evidence="11">
    <location>
        <position position="57"/>
    </location>
    <ligand>
        <name>Mg(2+)</name>
        <dbReference type="ChEBI" id="CHEBI:18420"/>
    </ligand>
</feature>
<keyword evidence="11" id="KW-0479">Metal-binding</keyword>
<feature type="binding site" evidence="11">
    <location>
        <position position="122"/>
    </location>
    <ligand>
        <name>substrate</name>
    </ligand>
</feature>
<comment type="cofactor">
    <cofactor evidence="11">
        <name>Mg(2+)</name>
        <dbReference type="ChEBI" id="CHEBI:18420"/>
    </cofactor>
    <text evidence="11">Binds 1 Mg(2+) ion per subunit.</text>
</comment>
<evidence type="ECO:0000256" key="8">
    <source>
        <dbReference type="ARBA" id="ARBA00022840"/>
    </source>
</evidence>
<feature type="binding site" evidence="11">
    <location>
        <position position="99"/>
    </location>
    <ligand>
        <name>substrate</name>
    </ligand>
</feature>
<reference evidence="12 13" key="1">
    <citation type="submission" date="2023-05" db="EMBL/GenBank/DDBJ databases">
        <authorList>
            <person name="Yin Y."/>
            <person name="Lu Z."/>
        </authorList>
    </citation>
    <scope>NUCLEOTIDE SEQUENCE [LARGE SCALE GENOMIC DNA]</scope>
    <source>
        <strain evidence="12 13">ZM22</strain>
    </source>
</reference>
<protein>
    <recommendedName>
        <fullName evidence="3 11">Shikimate kinase</fullName>
        <shortName evidence="11">SK</shortName>
        <ecNumber evidence="3 11">2.7.1.71</ecNumber>
    </recommendedName>
</protein>
<evidence type="ECO:0000256" key="4">
    <source>
        <dbReference type="ARBA" id="ARBA00022605"/>
    </source>
</evidence>
<dbReference type="SUPFAM" id="SSF52540">
    <property type="entry name" value="P-loop containing nucleoside triphosphate hydrolases"/>
    <property type="match status" value="1"/>
</dbReference>
<feature type="binding site" evidence="11">
    <location>
        <begin position="53"/>
        <end position="58"/>
    </location>
    <ligand>
        <name>ATP</name>
        <dbReference type="ChEBI" id="CHEBI:30616"/>
    </ligand>
</feature>
<dbReference type="EMBL" id="CP125947">
    <property type="protein sequence ID" value="WHS66242.1"/>
    <property type="molecule type" value="Genomic_DNA"/>
</dbReference>
<keyword evidence="5 11" id="KW-0808">Transferase</keyword>
<dbReference type="Gene3D" id="3.40.50.300">
    <property type="entry name" value="P-loop containing nucleotide triphosphate hydrolases"/>
    <property type="match status" value="1"/>
</dbReference>
<feature type="binding site" evidence="11">
    <location>
        <position position="160"/>
    </location>
    <ligand>
        <name>ATP</name>
        <dbReference type="ChEBI" id="CHEBI:30616"/>
    </ligand>
</feature>
<evidence type="ECO:0000256" key="9">
    <source>
        <dbReference type="ARBA" id="ARBA00023141"/>
    </source>
</evidence>
<keyword evidence="13" id="KW-1185">Reference proteome</keyword>
<name>A0ABY8ST56_9BURK</name>
<dbReference type="InterPro" id="IPR027417">
    <property type="entry name" value="P-loop_NTPase"/>
</dbReference>
<dbReference type="PANTHER" id="PTHR21087:SF16">
    <property type="entry name" value="SHIKIMATE KINASE 1, CHLOROPLASTIC"/>
    <property type="match status" value="1"/>
</dbReference>
<comment type="subcellular location">
    <subcellularLocation>
        <location evidence="11">Cytoplasm</location>
    </subcellularLocation>
</comment>
<dbReference type="Pfam" id="PF01202">
    <property type="entry name" value="SKI"/>
    <property type="match status" value="1"/>
</dbReference>
<evidence type="ECO:0000313" key="12">
    <source>
        <dbReference type="EMBL" id="WHS66242.1"/>
    </source>
</evidence>
<evidence type="ECO:0000313" key="13">
    <source>
        <dbReference type="Proteomes" id="UP001240697"/>
    </source>
</evidence>
<comment type="subunit">
    <text evidence="11">Monomer.</text>
</comment>
<keyword evidence="9 11" id="KW-0057">Aromatic amino acid biosynthesis</keyword>
<comment type="function">
    <text evidence="11">Catalyzes the specific phosphorylation of the 3-hydroxyl group of shikimic acid using ATP as a cosubstrate.</text>
</comment>
<comment type="pathway">
    <text evidence="1 11">Metabolic intermediate biosynthesis; chorismate biosynthesis; chorismate from D-erythrose 4-phosphate and phosphoenolpyruvate: step 5/7.</text>
</comment>
<dbReference type="PRINTS" id="PR01100">
    <property type="entry name" value="SHIKIMTKNASE"/>
</dbReference>
<dbReference type="GO" id="GO:0004765">
    <property type="term" value="F:shikimate kinase activity"/>
    <property type="evidence" value="ECO:0007669"/>
    <property type="project" value="UniProtKB-EC"/>
</dbReference>
<sequence length="215" mass="23959">MEKDCIDIDAVLFYCSMTRLRQSYALMMNAGCRLDGAMNFVMDSHIALVGLPGSGKSTIGRYLARRWSVPFVDVDVAIEEQIQCSIREFFAKEGEDRFREVEQDVLAQLLKKPEKMVIATGGGAVLKPENRAQLARHSLVVYLSASPHEIARRLQKDTQRPLLQVGNPLQRLQELHGIRDPLYKEVADFVVAGSGLSATQVAQRVAMQLELGASR</sequence>